<accession>A0A392V2S7</accession>
<evidence type="ECO:0000313" key="3">
    <source>
        <dbReference type="Proteomes" id="UP000265520"/>
    </source>
</evidence>
<dbReference type="AlphaFoldDB" id="A0A392V2S7"/>
<sequence length="56" mass="6237">MISKDRAKAMINTRELLTKVNDQGSKLPDLKSLEAKLNTRLAALKQELATLEVEQA</sequence>
<dbReference type="EMBL" id="LXQA011001287">
    <property type="protein sequence ID" value="MCI80700.1"/>
    <property type="molecule type" value="Genomic_DNA"/>
</dbReference>
<feature type="coiled-coil region" evidence="1">
    <location>
        <begin position="27"/>
        <end position="54"/>
    </location>
</feature>
<dbReference type="Proteomes" id="UP000265520">
    <property type="component" value="Unassembled WGS sequence"/>
</dbReference>
<comment type="caution">
    <text evidence="2">The sequence shown here is derived from an EMBL/GenBank/DDBJ whole genome shotgun (WGS) entry which is preliminary data.</text>
</comment>
<evidence type="ECO:0000256" key="1">
    <source>
        <dbReference type="SAM" id="Coils"/>
    </source>
</evidence>
<protein>
    <submittedName>
        <fullName evidence="2">Uncharacterized protein</fullName>
    </submittedName>
</protein>
<keyword evidence="1" id="KW-0175">Coiled coil</keyword>
<proteinExistence type="predicted"/>
<evidence type="ECO:0000313" key="2">
    <source>
        <dbReference type="EMBL" id="MCI80700.1"/>
    </source>
</evidence>
<organism evidence="2 3">
    <name type="scientific">Trifolium medium</name>
    <dbReference type="NCBI Taxonomy" id="97028"/>
    <lineage>
        <taxon>Eukaryota</taxon>
        <taxon>Viridiplantae</taxon>
        <taxon>Streptophyta</taxon>
        <taxon>Embryophyta</taxon>
        <taxon>Tracheophyta</taxon>
        <taxon>Spermatophyta</taxon>
        <taxon>Magnoliopsida</taxon>
        <taxon>eudicotyledons</taxon>
        <taxon>Gunneridae</taxon>
        <taxon>Pentapetalae</taxon>
        <taxon>rosids</taxon>
        <taxon>fabids</taxon>
        <taxon>Fabales</taxon>
        <taxon>Fabaceae</taxon>
        <taxon>Papilionoideae</taxon>
        <taxon>50 kb inversion clade</taxon>
        <taxon>NPAAA clade</taxon>
        <taxon>Hologalegina</taxon>
        <taxon>IRL clade</taxon>
        <taxon>Trifolieae</taxon>
        <taxon>Trifolium</taxon>
    </lineage>
</organism>
<name>A0A392V2S7_9FABA</name>
<feature type="non-terminal residue" evidence="2">
    <location>
        <position position="56"/>
    </location>
</feature>
<reference evidence="2 3" key="1">
    <citation type="journal article" date="2018" name="Front. Plant Sci.">
        <title>Red Clover (Trifolium pratense) and Zigzag Clover (T. medium) - A Picture of Genomic Similarities and Differences.</title>
        <authorList>
            <person name="Dluhosova J."/>
            <person name="Istvanek J."/>
            <person name="Nedelnik J."/>
            <person name="Repkova J."/>
        </authorList>
    </citation>
    <scope>NUCLEOTIDE SEQUENCE [LARGE SCALE GENOMIC DNA]</scope>
    <source>
        <strain evidence="3">cv. 10/8</strain>
        <tissue evidence="2">Leaf</tissue>
    </source>
</reference>
<keyword evidence="3" id="KW-1185">Reference proteome</keyword>